<dbReference type="PANTHER" id="PTHR34846">
    <property type="entry name" value="4-CARBOXYMUCONOLACTONE DECARBOXYLASE FAMILY PROTEIN (AFU_ORTHOLOGUE AFUA_6G11590)"/>
    <property type="match status" value="1"/>
</dbReference>
<dbReference type="InterPro" id="IPR029032">
    <property type="entry name" value="AhpD-like"/>
</dbReference>
<organism evidence="3 4">
    <name type="scientific">Pseudomicrostroma glucosiphilum</name>
    <dbReference type="NCBI Taxonomy" id="1684307"/>
    <lineage>
        <taxon>Eukaryota</taxon>
        <taxon>Fungi</taxon>
        <taxon>Dikarya</taxon>
        <taxon>Basidiomycota</taxon>
        <taxon>Ustilaginomycotina</taxon>
        <taxon>Exobasidiomycetes</taxon>
        <taxon>Microstromatales</taxon>
        <taxon>Microstromatales incertae sedis</taxon>
        <taxon>Pseudomicrostroma</taxon>
    </lineage>
</organism>
<dbReference type="RefSeq" id="XP_025350461.1">
    <property type="nucleotide sequence ID" value="XM_025491786.1"/>
</dbReference>
<feature type="domain" description="AB hydrolase-1" evidence="1">
    <location>
        <begin position="241"/>
        <end position="478"/>
    </location>
</feature>
<evidence type="ECO:0000259" key="2">
    <source>
        <dbReference type="Pfam" id="PF02627"/>
    </source>
</evidence>
<dbReference type="Proteomes" id="UP000245942">
    <property type="component" value="Unassembled WGS sequence"/>
</dbReference>
<protein>
    <submittedName>
        <fullName evidence="3">Alpha/beta-hydrolase</fullName>
    </submittedName>
</protein>
<dbReference type="OrthoDB" id="9998495at2759"/>
<keyword evidence="4" id="KW-1185">Reference proteome</keyword>
<dbReference type="InterPro" id="IPR029058">
    <property type="entry name" value="AB_hydrolase_fold"/>
</dbReference>
<dbReference type="SUPFAM" id="SSF69118">
    <property type="entry name" value="AhpD-like"/>
    <property type="match status" value="1"/>
</dbReference>
<dbReference type="STRING" id="1684307.A0A316UG01"/>
<feature type="domain" description="Carboxymuconolactone decarboxylase-like" evidence="2">
    <location>
        <begin position="42"/>
        <end position="98"/>
    </location>
</feature>
<dbReference type="Gene3D" id="1.20.1290.10">
    <property type="entry name" value="AhpD-like"/>
    <property type="match status" value="1"/>
</dbReference>
<evidence type="ECO:0000259" key="1">
    <source>
        <dbReference type="Pfam" id="PF00561"/>
    </source>
</evidence>
<reference evidence="3 4" key="1">
    <citation type="journal article" date="2018" name="Mol. Biol. Evol.">
        <title>Broad Genomic Sampling Reveals a Smut Pathogenic Ancestry of the Fungal Clade Ustilaginomycotina.</title>
        <authorList>
            <person name="Kijpornyongpan T."/>
            <person name="Mondo S.J."/>
            <person name="Barry K."/>
            <person name="Sandor L."/>
            <person name="Lee J."/>
            <person name="Lipzen A."/>
            <person name="Pangilinan J."/>
            <person name="LaButti K."/>
            <person name="Hainaut M."/>
            <person name="Henrissat B."/>
            <person name="Grigoriev I.V."/>
            <person name="Spatafora J.W."/>
            <person name="Aime M.C."/>
        </authorList>
    </citation>
    <scope>NUCLEOTIDE SEQUENCE [LARGE SCALE GENOMIC DNA]</scope>
    <source>
        <strain evidence="3 4">MCA 4718</strain>
    </source>
</reference>
<evidence type="ECO:0000313" key="3">
    <source>
        <dbReference type="EMBL" id="PWN23301.1"/>
    </source>
</evidence>
<dbReference type="GO" id="GO:0051920">
    <property type="term" value="F:peroxiredoxin activity"/>
    <property type="evidence" value="ECO:0007669"/>
    <property type="project" value="InterPro"/>
</dbReference>
<dbReference type="PANTHER" id="PTHR34846:SF11">
    <property type="entry name" value="4-CARBOXYMUCONOLACTONE DECARBOXYLASE FAMILY PROTEIN (AFU_ORTHOLOGUE AFUA_6G11590)"/>
    <property type="match status" value="1"/>
</dbReference>
<dbReference type="Pfam" id="PF00561">
    <property type="entry name" value="Abhydrolase_1"/>
    <property type="match status" value="1"/>
</dbReference>
<dbReference type="AlphaFoldDB" id="A0A316UG01"/>
<dbReference type="EMBL" id="KZ819322">
    <property type="protein sequence ID" value="PWN23301.1"/>
    <property type="molecule type" value="Genomic_DNA"/>
</dbReference>
<dbReference type="SUPFAM" id="SSF53474">
    <property type="entry name" value="alpha/beta-Hydrolases"/>
    <property type="match status" value="1"/>
</dbReference>
<evidence type="ECO:0000313" key="4">
    <source>
        <dbReference type="Proteomes" id="UP000245942"/>
    </source>
</evidence>
<name>A0A316UG01_9BASI</name>
<dbReference type="InterPro" id="IPR000073">
    <property type="entry name" value="AB_hydrolase_1"/>
</dbReference>
<keyword evidence="3" id="KW-0378">Hydrolase</keyword>
<dbReference type="GeneID" id="37013520"/>
<gene>
    <name evidence="3" type="ORF">BCV69DRAFT_280910</name>
</gene>
<proteinExistence type="predicted"/>
<dbReference type="PRINTS" id="PR00111">
    <property type="entry name" value="ABHYDROLASE"/>
</dbReference>
<dbReference type="Gene3D" id="3.40.50.1820">
    <property type="entry name" value="alpha/beta hydrolase"/>
    <property type="match status" value="1"/>
</dbReference>
<dbReference type="Pfam" id="PF02627">
    <property type="entry name" value="CMD"/>
    <property type="match status" value="1"/>
</dbReference>
<dbReference type="InterPro" id="IPR003779">
    <property type="entry name" value="CMD-like"/>
</dbReference>
<sequence length="491" mass="51903">MPRVPYSYPAPGASSIADAIRQRRGERGLTPLDGMLLNAQPIAEGWNKLLGAVRTGSSLQDDLREIMILRVAARNRAAFEWIHHEPVARKAGVTTEQLTRIGDIQSNSFSSPGSGQLSPLQAAAAAYADAMTAHVKVQDGVFDTLKHELAKAAGGDEKTNQLMVEATGTVAVYNMVSRFLVALDIDDRANQEVPVPGLPSDNGAGVPTFPESNYGAGRGLVQVFGGQTIATRVHFHSMTAPWVILINSLMTNLTMWDDVVAGLSDAGYNVVCYDQRGHGASPAPSEPCTVEQLADDAADVLTALGVDKARAVIGVSQGGATALSFAIRHPDRAEKIIANDTQPASPAANAQAWEDRIALAKKEGMKPLADATVARWYGSDIPAGSEAIKAKASRLIEGTDVFGFEQGARALQNYDLLSTGLLKALAAKPTLLVAGEADGALPKVLEGLSQDVKKEGGSAEVTFASVSKAAHLPMMDNPQGWLEVVLPFLKR</sequence>
<dbReference type="GO" id="GO:0016787">
    <property type="term" value="F:hydrolase activity"/>
    <property type="evidence" value="ECO:0007669"/>
    <property type="project" value="UniProtKB-KW"/>
</dbReference>
<accession>A0A316UG01</accession>